<name>A0A0V1ICD0_TRIPS</name>
<evidence type="ECO:0000313" key="2">
    <source>
        <dbReference type="EMBL" id="KRZ35911.1"/>
    </source>
</evidence>
<sequence length="76" mass="8712">LGKKSFLLKRVWPLFFVSKTIKDKIKKSTKNIHTRAAFPKAVGRYFKVSRFASNRRMAARKQIGAGCWPIIMGKAE</sequence>
<evidence type="ECO:0000313" key="1">
    <source>
        <dbReference type="EMBL" id="KRZ20491.1"/>
    </source>
</evidence>
<dbReference type="Proteomes" id="UP000054805">
    <property type="component" value="Unassembled WGS sequence"/>
</dbReference>
<dbReference type="Proteomes" id="UP000054826">
    <property type="component" value="Unassembled WGS sequence"/>
</dbReference>
<feature type="non-terminal residue" evidence="1">
    <location>
        <position position="76"/>
    </location>
</feature>
<protein>
    <submittedName>
        <fullName evidence="1">Uncharacterized protein</fullName>
    </submittedName>
</protein>
<comment type="caution">
    <text evidence="1">The sequence shown here is derived from an EMBL/GenBank/DDBJ whole genome shotgun (WGS) entry which is preliminary data.</text>
</comment>
<evidence type="ECO:0000313" key="4">
    <source>
        <dbReference type="Proteomes" id="UP000054826"/>
    </source>
</evidence>
<dbReference type="AlphaFoldDB" id="A0A0V1ICD0"/>
<gene>
    <name evidence="1" type="ORF">T4B_1540</name>
    <name evidence="2" type="ORF">T4C_12959</name>
</gene>
<organism evidence="1 3">
    <name type="scientific">Trichinella pseudospiralis</name>
    <name type="common">Parasitic roundworm</name>
    <dbReference type="NCBI Taxonomy" id="6337"/>
    <lineage>
        <taxon>Eukaryota</taxon>
        <taxon>Metazoa</taxon>
        <taxon>Ecdysozoa</taxon>
        <taxon>Nematoda</taxon>
        <taxon>Enoplea</taxon>
        <taxon>Dorylaimia</taxon>
        <taxon>Trichinellida</taxon>
        <taxon>Trichinellidae</taxon>
        <taxon>Trichinella</taxon>
    </lineage>
</organism>
<keyword evidence="3" id="KW-1185">Reference proteome</keyword>
<proteinExistence type="predicted"/>
<dbReference type="EMBL" id="JYDS01000238">
    <property type="protein sequence ID" value="KRZ20491.1"/>
    <property type="molecule type" value="Genomic_DNA"/>
</dbReference>
<accession>A0A0V1ICD0</accession>
<feature type="non-terminal residue" evidence="1">
    <location>
        <position position="1"/>
    </location>
</feature>
<evidence type="ECO:0000313" key="3">
    <source>
        <dbReference type="Proteomes" id="UP000054805"/>
    </source>
</evidence>
<dbReference type="EMBL" id="JYDV01000082">
    <property type="protein sequence ID" value="KRZ35911.1"/>
    <property type="molecule type" value="Genomic_DNA"/>
</dbReference>
<reference evidence="3 4" key="1">
    <citation type="submission" date="2015-01" db="EMBL/GenBank/DDBJ databases">
        <title>Evolution of Trichinella species and genotypes.</title>
        <authorList>
            <person name="Korhonen P.K."/>
            <person name="Edoardo P."/>
            <person name="Giuseppe L.R."/>
            <person name="Gasser R.B."/>
        </authorList>
    </citation>
    <scope>NUCLEOTIDE SEQUENCE [LARGE SCALE GENOMIC DNA]</scope>
    <source>
        <strain evidence="2">ISS176</strain>
        <strain evidence="1">ISS588</strain>
    </source>
</reference>